<evidence type="ECO:0000256" key="6">
    <source>
        <dbReference type="ARBA" id="ARBA00022490"/>
    </source>
</evidence>
<dbReference type="GO" id="GO:0005737">
    <property type="term" value="C:cytoplasm"/>
    <property type="evidence" value="ECO:0007669"/>
    <property type="project" value="UniProtKB-SubCell"/>
</dbReference>
<evidence type="ECO:0000313" key="10">
    <source>
        <dbReference type="EMBL" id="KAJ3112004.1"/>
    </source>
</evidence>
<feature type="compositionally biased region" description="Low complexity" evidence="9">
    <location>
        <begin position="508"/>
        <end position="524"/>
    </location>
</feature>
<dbReference type="Proteomes" id="UP001211907">
    <property type="component" value="Unassembled WGS sequence"/>
</dbReference>
<evidence type="ECO:0000256" key="9">
    <source>
        <dbReference type="SAM" id="MobiDB-lite"/>
    </source>
</evidence>
<dbReference type="PANTHER" id="PTHR34930:SF2">
    <property type="entry name" value="MICROTUBULE-ASSOCIATED PROTEIN JUPITER"/>
    <property type="match status" value="1"/>
</dbReference>
<feature type="compositionally biased region" description="Polar residues" evidence="9">
    <location>
        <begin position="330"/>
        <end position="344"/>
    </location>
</feature>
<keyword evidence="8" id="KW-0539">Nucleus</keyword>
<keyword evidence="6" id="KW-0963">Cytoplasm</keyword>
<feature type="region of interest" description="Disordered" evidence="9">
    <location>
        <begin position="294"/>
        <end position="383"/>
    </location>
</feature>
<dbReference type="Gene3D" id="3.10.450.50">
    <property type="match status" value="1"/>
</dbReference>
<organism evidence="10 11">
    <name type="scientific">Physocladia obscura</name>
    <dbReference type="NCBI Taxonomy" id="109957"/>
    <lineage>
        <taxon>Eukaryota</taxon>
        <taxon>Fungi</taxon>
        <taxon>Fungi incertae sedis</taxon>
        <taxon>Chytridiomycota</taxon>
        <taxon>Chytridiomycota incertae sedis</taxon>
        <taxon>Chytridiomycetes</taxon>
        <taxon>Chytridiales</taxon>
        <taxon>Chytriomycetaceae</taxon>
        <taxon>Physocladia</taxon>
    </lineage>
</organism>
<feature type="compositionally biased region" description="Polar residues" evidence="9">
    <location>
        <begin position="219"/>
        <end position="228"/>
    </location>
</feature>
<feature type="compositionally biased region" description="Basic and acidic residues" evidence="9">
    <location>
        <begin position="303"/>
        <end position="316"/>
    </location>
</feature>
<gene>
    <name evidence="10" type="ORF">HK100_002484</name>
</gene>
<feature type="region of interest" description="Disordered" evidence="9">
    <location>
        <begin position="217"/>
        <end position="279"/>
    </location>
</feature>
<dbReference type="SUPFAM" id="SSF54427">
    <property type="entry name" value="NTF2-like"/>
    <property type="match status" value="1"/>
</dbReference>
<evidence type="ECO:0000256" key="3">
    <source>
        <dbReference type="ARBA" id="ARBA00004496"/>
    </source>
</evidence>
<protein>
    <recommendedName>
        <fullName evidence="5">Microtubule-associated protein Jupiter</fullName>
    </recommendedName>
</protein>
<keyword evidence="11" id="KW-1185">Reference proteome</keyword>
<evidence type="ECO:0000256" key="2">
    <source>
        <dbReference type="ARBA" id="ARBA00004123"/>
    </source>
</evidence>
<comment type="caution">
    <text evidence="10">The sequence shown here is derived from an EMBL/GenBank/DDBJ whole genome shotgun (WGS) entry which is preliminary data.</text>
</comment>
<dbReference type="InterPro" id="IPR032710">
    <property type="entry name" value="NTF2-like_dom_sf"/>
</dbReference>
<comment type="subcellular location">
    <subcellularLocation>
        <location evidence="3">Cytoplasm</location>
    </subcellularLocation>
    <subcellularLocation>
        <location evidence="2">Nucleus</location>
    </subcellularLocation>
</comment>
<evidence type="ECO:0000256" key="4">
    <source>
        <dbReference type="ARBA" id="ARBA00005344"/>
    </source>
</evidence>
<comment type="similarity">
    <text evidence="4">Belongs to the MAP Jupiter family.</text>
</comment>
<feature type="compositionally biased region" description="Gly residues" evidence="9">
    <location>
        <begin position="619"/>
        <end position="629"/>
    </location>
</feature>
<sequence length="662" mass="70994">MSISETTWRNYEAAISAGNINAVLGCFSADAPSIVCVPTGGGADGSRVSLEGFVRSFLSQRENAIIEVQTLSTVSTANQLVVESILSLVHENIIDWILPGVKPTRKRVTIPLVSVVHFSADSKIQTMHWYWDQASVLRQIGVLPNSLYCKANSSETVLPVQGPRIVDRLKEPYNFLAPVDNSQSNYEENIATAPAAESAGAANKRYNQSSDIFGEPASAKQNQQQVRPTSAASVSSILGGSSSNGADVSRPSSRAIQRPGGTASNIFSNDPGPTKTGVAINPARYTSQVNLFGSSNEQQQQQDEDRLQQKQQKQEQLESGQEGVSQQQQTNGNSADPITGSRPSSRVIHRPGGPVSDIFGTQESAQTQKLNRTLPRTIEEEENPTVVPIARRISRRDPNWSSLSEQYDAAPLPTQRQQQQHEEKAPVDPVTGTRASSRVIHRPGGPVSNIFGADDELSQAQKPPRAAPKIIEDEQPAAPVARKTNRRDPNWSSLSEVPAAAAAYDDAPLPAQQQQQHQTSAASSTYHKHNKTQWDVGNEFPVPVVKKGKGAYHNPNETQHEAAQRKASESSAIGQEYAAPERKFGRKMSSHSQDSSIFIGDGRQQDIGIASAGSVGTNGVAGGVGGMAGGRNRNALSEQPDQGRPSSKVLAPPGGRTSVIIG</sequence>
<evidence type="ECO:0000256" key="8">
    <source>
        <dbReference type="ARBA" id="ARBA00023242"/>
    </source>
</evidence>
<evidence type="ECO:0000256" key="7">
    <source>
        <dbReference type="ARBA" id="ARBA00022553"/>
    </source>
</evidence>
<evidence type="ECO:0000256" key="1">
    <source>
        <dbReference type="ARBA" id="ARBA00003805"/>
    </source>
</evidence>
<dbReference type="InterPro" id="IPR033335">
    <property type="entry name" value="JUPITER"/>
</dbReference>
<feature type="compositionally biased region" description="Low complexity" evidence="9">
    <location>
        <begin position="317"/>
        <end position="329"/>
    </location>
</feature>
<feature type="compositionally biased region" description="Low complexity" evidence="9">
    <location>
        <begin position="230"/>
        <end position="246"/>
    </location>
</feature>
<name>A0AAD5T1B2_9FUNG</name>
<proteinExistence type="inferred from homology"/>
<reference evidence="10" key="1">
    <citation type="submission" date="2020-05" db="EMBL/GenBank/DDBJ databases">
        <title>Phylogenomic resolution of chytrid fungi.</title>
        <authorList>
            <person name="Stajich J.E."/>
            <person name="Amses K."/>
            <person name="Simmons R."/>
            <person name="Seto K."/>
            <person name="Myers J."/>
            <person name="Bonds A."/>
            <person name="Quandt C.A."/>
            <person name="Barry K."/>
            <person name="Liu P."/>
            <person name="Grigoriev I."/>
            <person name="Longcore J.E."/>
            <person name="James T.Y."/>
        </authorList>
    </citation>
    <scope>NUCLEOTIDE SEQUENCE</scope>
    <source>
        <strain evidence="10">JEL0513</strain>
    </source>
</reference>
<feature type="region of interest" description="Disordered" evidence="9">
    <location>
        <begin position="609"/>
        <end position="662"/>
    </location>
</feature>
<feature type="region of interest" description="Disordered" evidence="9">
    <location>
        <begin position="411"/>
        <end position="496"/>
    </location>
</feature>
<keyword evidence="7" id="KW-0597">Phosphoprotein</keyword>
<feature type="region of interest" description="Disordered" evidence="9">
    <location>
        <begin position="579"/>
        <end position="598"/>
    </location>
</feature>
<comment type="function">
    <text evidence="1">Binds to all microtubule populations.</text>
</comment>
<evidence type="ECO:0000313" key="11">
    <source>
        <dbReference type="Proteomes" id="UP001211907"/>
    </source>
</evidence>
<evidence type="ECO:0000256" key="5">
    <source>
        <dbReference type="ARBA" id="ARBA00021471"/>
    </source>
</evidence>
<dbReference type="AlphaFoldDB" id="A0AAD5T1B2"/>
<accession>A0AAD5T1B2</accession>
<feature type="compositionally biased region" description="Polar residues" evidence="9">
    <location>
        <begin position="359"/>
        <end position="371"/>
    </location>
</feature>
<dbReference type="GO" id="GO:0005634">
    <property type="term" value="C:nucleus"/>
    <property type="evidence" value="ECO:0007669"/>
    <property type="project" value="UniProtKB-SubCell"/>
</dbReference>
<dbReference type="EMBL" id="JADGJH010001580">
    <property type="protein sequence ID" value="KAJ3112004.1"/>
    <property type="molecule type" value="Genomic_DNA"/>
</dbReference>
<dbReference type="PANTHER" id="PTHR34930">
    <property type="entry name" value="GEO05313P1"/>
    <property type="match status" value="1"/>
</dbReference>
<feature type="region of interest" description="Disordered" evidence="9">
    <location>
        <begin position="508"/>
        <end position="573"/>
    </location>
</feature>
<feature type="compositionally biased region" description="Basic and acidic residues" evidence="9">
    <location>
        <begin position="558"/>
        <end position="568"/>
    </location>
</feature>